<protein>
    <recommendedName>
        <fullName evidence="3">phosphatidate phosphatase</fullName>
        <ecNumber evidence="3">3.1.3.4</ecNumber>
    </recommendedName>
</protein>
<evidence type="ECO:0000313" key="8">
    <source>
        <dbReference type="EMBL" id="PWN28559.1"/>
    </source>
</evidence>
<feature type="region of interest" description="Disordered" evidence="6">
    <location>
        <begin position="545"/>
        <end position="690"/>
    </location>
</feature>
<sequence>MQYVGRFVSSVYNTITPNINPATLSGAIDVIVVERDVEVEEDVPEAERATTGGSSKRTVRRLELASTPFHVRFGKMSVLRPGERKVTLHLNNSSEPLPFAMKIGEQGEAFFVVEIDDEDERNQIPDDLVTSPILSAASSPANSPGFEPIPSMAAGGKDGADSAPQDPGQIDPLDLNESPSAQSATPAAISDNDDAATLRSTETTETGITSPPRSDDESTPQDVPKDSDLTGSGPNAGHNSIMSQLGSAASMAGGAVGAVGRAVGVAGENPRLDKLAKKASRKDGGDGKGAPVDSDKHSAHKYAPDASNPPGKERQQEAEDEARRPPPQNETERLEEKMREKIDKLIEDEEEMRIAEGGSNSGDDTARSDDAGSVEEAYPAPFGETSRKAGTRKPPSHEHPARTGSNTFPVAQFEHGQFIAGRRLPSHDGDALGAVQPAQIDVRNVEGRLRKASEDVETSAKDDADASGSTGGTGKVVAEPAEIGHDDEDKEQEAAITPIKGGPSSSRRKEDLQYLFDMDGYKMTADGEDLAFAEGHRLADEMPLSRRHGGDEIHPHIGELLDQAHRRERERLAEDGSGSQTSADAIPAIPPSTAAEEAHRFRDGHAHDEAALSNDLVRLAQALRGQSGDAGEDVDDDEEEALKAVKPATKSKRASRRHPTDVSLSDTEAGARDDETDSDDEVLRPRKSLHARAKSTALDLELGSAARNALPGDATPPKSREANWKWGEPGSRQRVLSDAGPSGVEEDLGPSARFVGSDNNPYAFRVVLFDTERFFEMSLCFKDGFGSGDADEEREEFKDSRISFQRFLDDPDVVNDERLVVLYEGRFLTWVDSSTVLATLSLYRRVYASASQAEAGEGVDSLPSAQGPRASVWSRWWNRNKQPAAAQPPPFERESTAPPEVGAPAARAHAPIPLERAESDTALLSQQNQKQSEDVKEKKPQPPRDSSKSKTYAKTLRLTSDQLKSLNLKKGANTITFSVTSSYSGVATCTARIFLWESAHQIVVSDIDGTITKSDALGHVFTMIGRDWTHLGVAKLYTDIARNGYRIMYLTSRAIGQADTTRDYLRGINQNNYRLPDGPVIMSPDRLIASLHREVILRKPEVFKMACLRDIARLFGADPRHAQARPGGSWPGVGDGAMKAAKGPGAGEEASPAAGAATAAANAVAAPASAPTPFYAGFGNRITDALSYRSVNIPSSRIFTIDTNGEVKMELLELAGYKSSYIHMTDLVDQMFPPITQRSVENKVGKPEYNDFNFWRPAIDVGIELPPDEDLMPTPPVSPALSARSGKSVRSAPPGVGAGASGSEAGEQQAGQKEGRLSRFGLGSLGLSRKSSAATMAEPPSSPQSAQRLLEASASAPDLHAGAGEVERSVSAPVGPGATGGEEGANPSSPPTSMASSFGSGTSSWIAPWRRSSSSAARAVSPPGYGGRGSGREPGPTSPLVGPVITAEPESEEDDDDDVSDFDGEGDEEDGSDGDYDEEEDDEDGSEYDEDEDVEGESVGDGTGSTRASGQGAVPISGASTQAAGSAREQQQAAVAAAAAPALPRTRRGRRNNRSAQRRGTYDDFGAEDDDVLASGEVQFDWR</sequence>
<feature type="compositionally biased region" description="Basic and acidic residues" evidence="6">
    <location>
        <begin position="545"/>
        <end position="574"/>
    </location>
</feature>
<feature type="domain" description="LNS2/PITP" evidence="7">
    <location>
        <begin position="1002"/>
        <end position="1210"/>
    </location>
</feature>
<dbReference type="InterPro" id="IPR023214">
    <property type="entry name" value="HAD_sf"/>
</dbReference>
<feature type="region of interest" description="Disordered" evidence="6">
    <location>
        <begin position="922"/>
        <end position="953"/>
    </location>
</feature>
<dbReference type="GO" id="GO:0008195">
    <property type="term" value="F:phosphatidate phosphatase activity"/>
    <property type="evidence" value="ECO:0007669"/>
    <property type="project" value="UniProtKB-EC"/>
</dbReference>
<feature type="region of interest" description="Disordered" evidence="6">
    <location>
        <begin position="882"/>
        <end position="906"/>
    </location>
</feature>
<feature type="compositionally biased region" description="Low complexity" evidence="6">
    <location>
        <begin position="1392"/>
        <end position="1423"/>
    </location>
</feature>
<accession>A0A316UTE9</accession>
<evidence type="ECO:0000256" key="6">
    <source>
        <dbReference type="SAM" id="MobiDB-lite"/>
    </source>
</evidence>
<dbReference type="InterPro" id="IPR031703">
    <property type="entry name" value="Lipin_mid"/>
</dbReference>
<dbReference type="STRING" id="1569628.A0A316UTE9"/>
<feature type="compositionally biased region" description="Acidic residues" evidence="6">
    <location>
        <begin position="630"/>
        <end position="640"/>
    </location>
</feature>
<dbReference type="SMART" id="SM00775">
    <property type="entry name" value="LNS2"/>
    <property type="match status" value="1"/>
</dbReference>
<comment type="cofactor">
    <cofactor evidence="1">
        <name>Mg(2+)</name>
        <dbReference type="ChEBI" id="CHEBI:18420"/>
    </cofactor>
</comment>
<feature type="compositionally biased region" description="Low complexity" evidence="6">
    <location>
        <begin position="1291"/>
        <end position="1332"/>
    </location>
</feature>
<evidence type="ECO:0000259" key="7">
    <source>
        <dbReference type="SMART" id="SM00775"/>
    </source>
</evidence>
<proteinExistence type="inferred from homology"/>
<feature type="compositionally biased region" description="Basic residues" evidence="6">
    <location>
        <begin position="1545"/>
        <end position="1557"/>
    </location>
</feature>
<comment type="similarity">
    <text evidence="2">Belongs to the lipin family.</text>
</comment>
<evidence type="ECO:0000256" key="3">
    <source>
        <dbReference type="ARBA" id="ARBA00012638"/>
    </source>
</evidence>
<dbReference type="InterPro" id="IPR007651">
    <property type="entry name" value="Lipin_N"/>
</dbReference>
<feature type="compositionally biased region" description="Acidic residues" evidence="6">
    <location>
        <begin position="1449"/>
        <end position="1498"/>
    </location>
</feature>
<feature type="compositionally biased region" description="Basic and acidic residues" evidence="6">
    <location>
        <begin position="270"/>
        <end position="286"/>
    </location>
</feature>
<dbReference type="InterPro" id="IPR031315">
    <property type="entry name" value="LNS2/PITP"/>
</dbReference>
<dbReference type="GO" id="GO:0009062">
    <property type="term" value="P:fatty acid catabolic process"/>
    <property type="evidence" value="ECO:0007669"/>
    <property type="project" value="TreeGrafter"/>
</dbReference>
<feature type="compositionally biased region" description="Polar residues" evidence="6">
    <location>
        <begin position="198"/>
        <end position="212"/>
    </location>
</feature>
<dbReference type="InterPro" id="IPR026058">
    <property type="entry name" value="LIPIN"/>
</dbReference>
<feature type="region of interest" description="Disordered" evidence="6">
    <location>
        <begin position="134"/>
        <end position="244"/>
    </location>
</feature>
<keyword evidence="5" id="KW-0378">Hydrolase</keyword>
<dbReference type="EC" id="3.1.3.4" evidence="3"/>
<feature type="compositionally biased region" description="Basic and acidic residues" evidence="6">
    <location>
        <begin position="311"/>
        <end position="345"/>
    </location>
</feature>
<feature type="compositionally biased region" description="Low complexity" evidence="6">
    <location>
        <begin position="1527"/>
        <end position="1544"/>
    </location>
</feature>
<dbReference type="PANTHER" id="PTHR12181">
    <property type="entry name" value="LIPIN"/>
    <property type="match status" value="1"/>
</dbReference>
<gene>
    <name evidence="8" type="ORF">BDZ90DRAFT_151612</name>
</gene>
<dbReference type="Pfam" id="PF08235">
    <property type="entry name" value="LNS2"/>
    <property type="match status" value="2"/>
</dbReference>
<dbReference type="SUPFAM" id="SSF56784">
    <property type="entry name" value="HAD-like"/>
    <property type="match status" value="1"/>
</dbReference>
<feature type="compositionally biased region" description="Polar residues" evidence="6">
    <location>
        <begin position="229"/>
        <end position="244"/>
    </location>
</feature>
<dbReference type="RefSeq" id="XP_025363171.1">
    <property type="nucleotide sequence ID" value="XM_025503538.1"/>
</dbReference>
<keyword evidence="9" id="KW-1185">Reference proteome</keyword>
<dbReference type="InterPro" id="IPR036412">
    <property type="entry name" value="HAD-like_sf"/>
</dbReference>
<feature type="region of interest" description="Disordered" evidence="6">
    <location>
        <begin position="1266"/>
        <end position="1583"/>
    </location>
</feature>
<dbReference type="OrthoDB" id="4567at2759"/>
<evidence type="ECO:0000256" key="1">
    <source>
        <dbReference type="ARBA" id="ARBA00001946"/>
    </source>
</evidence>
<dbReference type="PANTHER" id="PTHR12181:SF12">
    <property type="entry name" value="PHOSPHATIDATE PHOSPHATASE"/>
    <property type="match status" value="1"/>
</dbReference>
<feature type="region of interest" description="Disordered" evidence="6">
    <location>
        <begin position="1122"/>
        <end position="1150"/>
    </location>
</feature>
<evidence type="ECO:0000313" key="9">
    <source>
        <dbReference type="Proteomes" id="UP000245884"/>
    </source>
</evidence>
<evidence type="ECO:0000256" key="5">
    <source>
        <dbReference type="ARBA" id="ARBA00022801"/>
    </source>
</evidence>
<feature type="region of interest" description="Disordered" evidence="6">
    <location>
        <begin position="449"/>
        <end position="508"/>
    </location>
</feature>
<dbReference type="InterPro" id="IPR013209">
    <property type="entry name" value="LNS2"/>
</dbReference>
<feature type="region of interest" description="Disordered" evidence="6">
    <location>
        <begin position="265"/>
        <end position="408"/>
    </location>
</feature>
<feature type="region of interest" description="Disordered" evidence="6">
    <location>
        <begin position="703"/>
        <end position="744"/>
    </location>
</feature>
<organism evidence="8 9">
    <name type="scientific">Jaminaea rosea</name>
    <dbReference type="NCBI Taxonomy" id="1569628"/>
    <lineage>
        <taxon>Eukaryota</taxon>
        <taxon>Fungi</taxon>
        <taxon>Dikarya</taxon>
        <taxon>Basidiomycota</taxon>
        <taxon>Ustilaginomycotina</taxon>
        <taxon>Exobasidiomycetes</taxon>
        <taxon>Microstromatales</taxon>
        <taxon>Microstromatales incertae sedis</taxon>
        <taxon>Jaminaea</taxon>
    </lineage>
</organism>
<dbReference type="Pfam" id="PF16876">
    <property type="entry name" value="Lipin_mid"/>
    <property type="match status" value="1"/>
</dbReference>
<dbReference type="GO" id="GO:0019432">
    <property type="term" value="P:triglyceride biosynthetic process"/>
    <property type="evidence" value="ECO:0007669"/>
    <property type="project" value="TreeGrafter"/>
</dbReference>
<dbReference type="Gene3D" id="3.40.50.1000">
    <property type="entry name" value="HAD superfamily/HAD-like"/>
    <property type="match status" value="1"/>
</dbReference>
<dbReference type="EMBL" id="KZ819665">
    <property type="protein sequence ID" value="PWN28559.1"/>
    <property type="molecule type" value="Genomic_DNA"/>
</dbReference>
<feature type="compositionally biased region" description="Basic and acidic residues" evidence="6">
    <location>
        <begin position="449"/>
        <end position="464"/>
    </location>
</feature>
<dbReference type="FunFam" id="3.40.50.1000:FF:000063">
    <property type="entry name" value="Nuclear elongation and deformation protein"/>
    <property type="match status" value="1"/>
</dbReference>
<dbReference type="Pfam" id="PF04571">
    <property type="entry name" value="Lipin_N"/>
    <property type="match status" value="2"/>
</dbReference>
<evidence type="ECO:0000256" key="4">
    <source>
        <dbReference type="ARBA" id="ARBA00022553"/>
    </source>
</evidence>
<dbReference type="GeneID" id="37025361"/>
<dbReference type="GO" id="GO:0005634">
    <property type="term" value="C:nucleus"/>
    <property type="evidence" value="ECO:0007669"/>
    <property type="project" value="UniProtKB-ARBA"/>
</dbReference>
<reference evidence="8 9" key="1">
    <citation type="journal article" date="2018" name="Mol. Biol. Evol.">
        <title>Broad Genomic Sampling Reveals a Smut Pathogenic Ancestry of the Fungal Clade Ustilaginomycotina.</title>
        <authorList>
            <person name="Kijpornyongpan T."/>
            <person name="Mondo S.J."/>
            <person name="Barry K."/>
            <person name="Sandor L."/>
            <person name="Lee J."/>
            <person name="Lipzen A."/>
            <person name="Pangilinan J."/>
            <person name="LaButti K."/>
            <person name="Hainaut M."/>
            <person name="Henrissat B."/>
            <person name="Grigoriev I.V."/>
            <person name="Spatafora J.W."/>
            <person name="Aime M.C."/>
        </authorList>
    </citation>
    <scope>NUCLEOTIDE SEQUENCE [LARGE SCALE GENOMIC DNA]</scope>
    <source>
        <strain evidence="8 9">MCA 5214</strain>
    </source>
</reference>
<dbReference type="Proteomes" id="UP000245884">
    <property type="component" value="Unassembled WGS sequence"/>
</dbReference>
<evidence type="ECO:0000256" key="2">
    <source>
        <dbReference type="ARBA" id="ARBA00005476"/>
    </source>
</evidence>
<keyword evidence="4" id="KW-0597">Phosphoprotein</keyword>
<feature type="compositionally biased region" description="Basic and acidic residues" evidence="6">
    <location>
        <begin position="596"/>
        <end position="610"/>
    </location>
</feature>
<name>A0A316UTE9_9BASI</name>
<feature type="compositionally biased region" description="Low complexity" evidence="6">
    <location>
        <begin position="1136"/>
        <end position="1150"/>
    </location>
</feature>
<feature type="compositionally biased region" description="Basic and acidic residues" evidence="6">
    <location>
        <begin position="931"/>
        <end position="948"/>
    </location>
</feature>